<evidence type="ECO:0000313" key="3">
    <source>
        <dbReference type="EMBL" id="TDH62649.1"/>
    </source>
</evidence>
<dbReference type="PANTHER" id="PTHR42928">
    <property type="entry name" value="TRICARBOXYLATE-BINDING PROTEIN"/>
    <property type="match status" value="1"/>
</dbReference>
<comment type="similarity">
    <text evidence="1">Belongs to the UPF0065 (bug) family.</text>
</comment>
<feature type="region of interest" description="Disordered" evidence="2">
    <location>
        <begin position="1"/>
        <end position="54"/>
    </location>
</feature>
<protein>
    <submittedName>
        <fullName evidence="3">Tripartite tricarboxylate transporter substrate binding protein</fullName>
    </submittedName>
</protein>
<dbReference type="InterPro" id="IPR005064">
    <property type="entry name" value="BUG"/>
</dbReference>
<comment type="caution">
    <text evidence="3">The sequence shown here is derived from an EMBL/GenBank/DDBJ whole genome shotgun (WGS) entry which is preliminary data.</text>
</comment>
<dbReference type="Gene3D" id="3.40.190.10">
    <property type="entry name" value="Periplasmic binding protein-like II"/>
    <property type="match status" value="1"/>
</dbReference>
<accession>A0A4R5QIQ2</accession>
<dbReference type="AlphaFoldDB" id="A0A4R5QIQ2"/>
<keyword evidence="4" id="KW-1185">Reference proteome</keyword>
<dbReference type="SUPFAM" id="SSF53850">
    <property type="entry name" value="Periplasmic binding protein-like II"/>
    <property type="match status" value="1"/>
</dbReference>
<reference evidence="3 4" key="1">
    <citation type="journal article" date="2016" name="J. Microbiol.">
        <title>Dankookia rubra gen. nov., sp. nov., an alphaproteobacterium isolated from sediment of a shallow stream.</title>
        <authorList>
            <person name="Kim W.H."/>
            <person name="Kim D.H."/>
            <person name="Kang K."/>
            <person name="Ahn T.Y."/>
        </authorList>
    </citation>
    <scope>NUCLEOTIDE SEQUENCE [LARGE SCALE GENOMIC DNA]</scope>
    <source>
        <strain evidence="3 4">JCM30602</strain>
    </source>
</reference>
<name>A0A4R5QIQ2_9PROT</name>
<proteinExistence type="inferred from homology"/>
<evidence type="ECO:0000313" key="4">
    <source>
        <dbReference type="Proteomes" id="UP000295096"/>
    </source>
</evidence>
<dbReference type="EMBL" id="SMSJ01000010">
    <property type="protein sequence ID" value="TDH62649.1"/>
    <property type="molecule type" value="Genomic_DNA"/>
</dbReference>
<dbReference type="InterPro" id="IPR042100">
    <property type="entry name" value="Bug_dom1"/>
</dbReference>
<dbReference type="OrthoDB" id="9780943at2"/>
<organism evidence="3 4">
    <name type="scientific">Dankookia rubra</name>
    <dbReference type="NCBI Taxonomy" id="1442381"/>
    <lineage>
        <taxon>Bacteria</taxon>
        <taxon>Pseudomonadati</taxon>
        <taxon>Pseudomonadota</taxon>
        <taxon>Alphaproteobacteria</taxon>
        <taxon>Acetobacterales</taxon>
        <taxon>Roseomonadaceae</taxon>
        <taxon>Dankookia</taxon>
    </lineage>
</organism>
<evidence type="ECO:0000256" key="1">
    <source>
        <dbReference type="ARBA" id="ARBA00006987"/>
    </source>
</evidence>
<dbReference type="Pfam" id="PF03401">
    <property type="entry name" value="TctC"/>
    <property type="match status" value="1"/>
</dbReference>
<dbReference type="CDD" id="cd07012">
    <property type="entry name" value="PBP2_Bug_TTT"/>
    <property type="match status" value="1"/>
</dbReference>
<gene>
    <name evidence="3" type="ORF">E2C06_10980</name>
</gene>
<dbReference type="Proteomes" id="UP000295096">
    <property type="component" value="Unassembled WGS sequence"/>
</dbReference>
<sequence length="380" mass="39248">MAGAGGGARPPGARRGGRHRCAGAAVLARDRSRGKAGGDGPQSDPAARGRRGLHRRRCAGDAAVIARRVLLGGLAAPALAQAQGAWPQRPVTLIVPYPPGGSTDNVSRPIQQPLSALLGQNVLIENRGGAGGSIGAAAVAQAKPDGYTLLVFPTAIMTISPHMMRLPYDPAQDFTPVALLGISDGAVAMHPSVPVRTIQDLVAYAKAHPGKLRFSSAGNGTITQMTGEIFASSVGIRLEHVPYRGSAPALTAVMAGDVELQFDPIAIPAIKDGRLIGLATTGATRSPELPDLPTLRELGMYGPGGLSFFGLAGPAGLPPEIVARLADALARVLAMPEVARAMAPVGLRPQFETGEAFARRITQDRAIFAEAVRRTGARVE</sequence>
<dbReference type="PANTHER" id="PTHR42928:SF5">
    <property type="entry name" value="BLR1237 PROTEIN"/>
    <property type="match status" value="1"/>
</dbReference>
<dbReference type="Gene3D" id="3.40.190.150">
    <property type="entry name" value="Bordetella uptake gene, domain 1"/>
    <property type="match status" value="1"/>
</dbReference>
<evidence type="ECO:0000256" key="2">
    <source>
        <dbReference type="SAM" id="MobiDB-lite"/>
    </source>
</evidence>